<dbReference type="GO" id="GO:0005829">
    <property type="term" value="C:cytosol"/>
    <property type="evidence" value="ECO:0007669"/>
    <property type="project" value="TreeGrafter"/>
</dbReference>
<evidence type="ECO:0000256" key="6">
    <source>
        <dbReference type="ARBA" id="ARBA00016919"/>
    </source>
</evidence>
<evidence type="ECO:0000256" key="3">
    <source>
        <dbReference type="ARBA" id="ARBA00004763"/>
    </source>
</evidence>
<dbReference type="AlphaFoldDB" id="A0A562UYJ6"/>
<dbReference type="PANTHER" id="PTHR20941">
    <property type="entry name" value="FOLATE SYNTHESIS PROTEINS"/>
    <property type="match status" value="1"/>
</dbReference>
<dbReference type="RefSeq" id="WP_147142072.1">
    <property type="nucleotide sequence ID" value="NZ_BAABIJ010000003.1"/>
</dbReference>
<dbReference type="GO" id="GO:0046656">
    <property type="term" value="P:folic acid biosynthetic process"/>
    <property type="evidence" value="ECO:0007669"/>
    <property type="project" value="UniProtKB-KW"/>
</dbReference>
<dbReference type="CDD" id="cd00739">
    <property type="entry name" value="DHPS"/>
    <property type="match status" value="1"/>
</dbReference>
<dbReference type="InterPro" id="IPR011005">
    <property type="entry name" value="Dihydropteroate_synth-like_sf"/>
</dbReference>
<comment type="pathway">
    <text evidence="3">Cofactor biosynthesis; tetrahydrofolate biosynthesis; 7,8-dihydrofolate from 2-amino-4-hydroxy-6-hydroxymethyl-7,8-dihydropteridine diphosphate and 4-aminobenzoate: step 1/2.</text>
</comment>
<dbReference type="GO" id="GO:0004156">
    <property type="term" value="F:dihydropteroate synthase activity"/>
    <property type="evidence" value="ECO:0007669"/>
    <property type="project" value="UniProtKB-EC"/>
</dbReference>
<comment type="caution">
    <text evidence="13">The sequence shown here is derived from an EMBL/GenBank/DDBJ whole genome shotgun (WGS) entry which is preliminary data.</text>
</comment>
<dbReference type="Gene3D" id="3.20.20.20">
    <property type="entry name" value="Dihydropteroate synthase-like"/>
    <property type="match status" value="1"/>
</dbReference>
<dbReference type="PROSITE" id="PS50972">
    <property type="entry name" value="PTERIN_BINDING"/>
    <property type="match status" value="1"/>
</dbReference>
<name>A0A562UYJ6_9ACTN</name>
<keyword evidence="10" id="KW-0289">Folate biosynthesis</keyword>
<evidence type="ECO:0000256" key="9">
    <source>
        <dbReference type="ARBA" id="ARBA00022842"/>
    </source>
</evidence>
<comment type="similarity">
    <text evidence="4">Belongs to the DHPS family.</text>
</comment>
<dbReference type="PROSITE" id="PS00793">
    <property type="entry name" value="DHPS_2"/>
    <property type="match status" value="1"/>
</dbReference>
<evidence type="ECO:0000259" key="12">
    <source>
        <dbReference type="PROSITE" id="PS50972"/>
    </source>
</evidence>
<evidence type="ECO:0000256" key="11">
    <source>
        <dbReference type="ARBA" id="ARBA00030193"/>
    </source>
</evidence>
<dbReference type="FunFam" id="3.20.20.20:FF:000006">
    <property type="entry name" value="Dihydropteroate synthase"/>
    <property type="match status" value="1"/>
</dbReference>
<dbReference type="SUPFAM" id="SSF51717">
    <property type="entry name" value="Dihydropteroate synthetase-like"/>
    <property type="match status" value="1"/>
</dbReference>
<organism evidence="13 14">
    <name type="scientific">Stackebrandtia albiflava</name>
    <dbReference type="NCBI Taxonomy" id="406432"/>
    <lineage>
        <taxon>Bacteria</taxon>
        <taxon>Bacillati</taxon>
        <taxon>Actinomycetota</taxon>
        <taxon>Actinomycetes</taxon>
        <taxon>Glycomycetales</taxon>
        <taxon>Glycomycetaceae</taxon>
        <taxon>Stackebrandtia</taxon>
    </lineage>
</organism>
<dbReference type="GO" id="GO:0046872">
    <property type="term" value="F:metal ion binding"/>
    <property type="evidence" value="ECO:0007669"/>
    <property type="project" value="UniProtKB-KW"/>
</dbReference>
<sequence length="264" mass="27369">MGILNVTPDSFSDGGRYLDVSAAVAHGLRLRDDGADIVDVGGESTRPGAQRVDADTEAARVGDVVAALAADGVPVSVDTTRASVARVALDRGAVLVNDVSGGLADPGMLPLAAESGCRIVLMHWRAHSATMQHHAEYGDVVAEVSAELSGRVAAARDAGVADDRIVLDPGLGFSKLPAHNWELSARLPELRDLGFPILFGASRKSYLGALLAEGDAPRPPDARDAATLATSVLAFDAGAWAVRVHDVRGTADARAVWQATRRAG</sequence>
<dbReference type="PANTHER" id="PTHR20941:SF1">
    <property type="entry name" value="FOLIC ACID SYNTHESIS PROTEIN FOL1"/>
    <property type="match status" value="1"/>
</dbReference>
<comment type="cofactor">
    <cofactor evidence="2">
        <name>Mg(2+)</name>
        <dbReference type="ChEBI" id="CHEBI:18420"/>
    </cofactor>
</comment>
<accession>A0A562UYJ6</accession>
<dbReference type="GO" id="GO:0046654">
    <property type="term" value="P:tetrahydrofolate biosynthetic process"/>
    <property type="evidence" value="ECO:0007669"/>
    <property type="project" value="TreeGrafter"/>
</dbReference>
<dbReference type="EMBL" id="VLLL01000007">
    <property type="protein sequence ID" value="TWJ10711.1"/>
    <property type="molecule type" value="Genomic_DNA"/>
</dbReference>
<gene>
    <name evidence="13" type="ORF">LX16_4132</name>
</gene>
<dbReference type="NCBIfam" id="TIGR01496">
    <property type="entry name" value="DHPS"/>
    <property type="match status" value="1"/>
</dbReference>
<evidence type="ECO:0000313" key="13">
    <source>
        <dbReference type="EMBL" id="TWJ10711.1"/>
    </source>
</evidence>
<evidence type="ECO:0000256" key="5">
    <source>
        <dbReference type="ARBA" id="ARBA00012458"/>
    </source>
</evidence>
<evidence type="ECO:0000256" key="2">
    <source>
        <dbReference type="ARBA" id="ARBA00001946"/>
    </source>
</evidence>
<keyword evidence="8" id="KW-0479">Metal-binding</keyword>
<keyword evidence="9" id="KW-0460">Magnesium</keyword>
<feature type="domain" description="Pterin-binding" evidence="12">
    <location>
        <begin position="1"/>
        <end position="255"/>
    </location>
</feature>
<evidence type="ECO:0000313" key="14">
    <source>
        <dbReference type="Proteomes" id="UP000321617"/>
    </source>
</evidence>
<evidence type="ECO:0000256" key="4">
    <source>
        <dbReference type="ARBA" id="ARBA00009503"/>
    </source>
</evidence>
<evidence type="ECO:0000256" key="8">
    <source>
        <dbReference type="ARBA" id="ARBA00022723"/>
    </source>
</evidence>
<dbReference type="EC" id="2.5.1.15" evidence="5"/>
<dbReference type="InterPro" id="IPR000489">
    <property type="entry name" value="Pterin-binding_dom"/>
</dbReference>
<dbReference type="Proteomes" id="UP000321617">
    <property type="component" value="Unassembled WGS sequence"/>
</dbReference>
<reference evidence="13 14" key="1">
    <citation type="journal article" date="2013" name="Stand. Genomic Sci.">
        <title>Genomic Encyclopedia of Type Strains, Phase I: The one thousand microbial genomes (KMG-I) project.</title>
        <authorList>
            <person name="Kyrpides N.C."/>
            <person name="Woyke T."/>
            <person name="Eisen J.A."/>
            <person name="Garrity G."/>
            <person name="Lilburn T.G."/>
            <person name="Beck B.J."/>
            <person name="Whitman W.B."/>
            <person name="Hugenholtz P."/>
            <person name="Klenk H.P."/>
        </authorList>
    </citation>
    <scope>NUCLEOTIDE SEQUENCE [LARGE SCALE GENOMIC DNA]</scope>
    <source>
        <strain evidence="13 14">DSM 45044</strain>
    </source>
</reference>
<keyword evidence="14" id="KW-1185">Reference proteome</keyword>
<comment type="catalytic activity">
    <reaction evidence="1">
        <text>(7,8-dihydropterin-6-yl)methyl diphosphate + 4-aminobenzoate = 7,8-dihydropteroate + diphosphate</text>
        <dbReference type="Rhea" id="RHEA:19949"/>
        <dbReference type="ChEBI" id="CHEBI:17836"/>
        <dbReference type="ChEBI" id="CHEBI:17839"/>
        <dbReference type="ChEBI" id="CHEBI:33019"/>
        <dbReference type="ChEBI" id="CHEBI:72950"/>
        <dbReference type="EC" id="2.5.1.15"/>
    </reaction>
</comment>
<protein>
    <recommendedName>
        <fullName evidence="6">Dihydropteroate synthase</fullName>
        <ecNumber evidence="5">2.5.1.15</ecNumber>
    </recommendedName>
    <alternativeName>
        <fullName evidence="11">Dihydropteroate pyrophosphorylase</fullName>
    </alternativeName>
</protein>
<proteinExistence type="inferred from homology"/>
<keyword evidence="7" id="KW-0808">Transferase</keyword>
<evidence type="ECO:0000256" key="1">
    <source>
        <dbReference type="ARBA" id="ARBA00000012"/>
    </source>
</evidence>
<dbReference type="OrthoDB" id="9811744at2"/>
<dbReference type="InterPro" id="IPR045031">
    <property type="entry name" value="DHP_synth-like"/>
</dbReference>
<evidence type="ECO:0000256" key="7">
    <source>
        <dbReference type="ARBA" id="ARBA00022679"/>
    </source>
</evidence>
<evidence type="ECO:0000256" key="10">
    <source>
        <dbReference type="ARBA" id="ARBA00022909"/>
    </source>
</evidence>
<dbReference type="InterPro" id="IPR006390">
    <property type="entry name" value="DHP_synth_dom"/>
</dbReference>
<dbReference type="Pfam" id="PF00809">
    <property type="entry name" value="Pterin_bind"/>
    <property type="match status" value="1"/>
</dbReference>